<dbReference type="GO" id="GO:0004721">
    <property type="term" value="F:phosphoprotein phosphatase activity"/>
    <property type="evidence" value="ECO:0007669"/>
    <property type="project" value="TreeGrafter"/>
</dbReference>
<name>A0A1G5WFI9_9FIRM</name>
<dbReference type="Gene3D" id="3.30.565.10">
    <property type="entry name" value="Histidine kinase-like ATPase, C-terminal domain"/>
    <property type="match status" value="1"/>
</dbReference>
<feature type="transmembrane region" description="Helical" evidence="8">
    <location>
        <begin position="12"/>
        <end position="33"/>
    </location>
</feature>
<dbReference type="InterPro" id="IPR003661">
    <property type="entry name" value="HisK_dim/P_dom"/>
</dbReference>
<evidence type="ECO:0000256" key="4">
    <source>
        <dbReference type="ARBA" id="ARBA00022553"/>
    </source>
</evidence>
<sequence>MDLIKRLRHRFIFLAAVSIFIIVSVALLSINWMSARSMQESCFKTMNRIADNGGVMPMREGHYPAAATTWFIDSDWNDESRESYYSTRYFSVIFDRENKVTDIHAEQIAAYTETEAVKQALQILASRQDAGFFEKDGSDYGFVVRTDASQDKMVVVVDASREFMAVRSFMNFSFRFGLVCIVLFIIIFASLSNRAIQPFIHNFENQKRFITNASHELKTPIAIISVNAEALEMVNGENEWTRGILKQVHRLSNLINHLILLSKMGEGSQFQMQKALVNISEVASNTVGSFRLLAEEQHKKVEADVEKDIRIQTDEKCFLELLNIFLDNAVKYCDEGGTVRLALRKGKKDGTVALAISNDYAAGEHEDYTRFFERFYRSDESHNSAKAGYGIGLSMAQEILGMLKGKIRVSWKDGRITFVMVISSL</sequence>
<keyword evidence="8" id="KW-0812">Transmembrane</keyword>
<keyword evidence="7" id="KW-0902">Two-component regulatory system</keyword>
<dbReference type="PANTHER" id="PTHR45453:SF1">
    <property type="entry name" value="PHOSPHATE REGULON SENSOR PROTEIN PHOR"/>
    <property type="match status" value="1"/>
</dbReference>
<dbReference type="GO" id="GO:0000155">
    <property type="term" value="F:phosphorelay sensor kinase activity"/>
    <property type="evidence" value="ECO:0007669"/>
    <property type="project" value="InterPro"/>
</dbReference>
<comment type="subcellular location">
    <subcellularLocation>
        <location evidence="2">Membrane</location>
    </subcellularLocation>
</comment>
<dbReference type="GO" id="GO:0005886">
    <property type="term" value="C:plasma membrane"/>
    <property type="evidence" value="ECO:0007669"/>
    <property type="project" value="TreeGrafter"/>
</dbReference>
<dbReference type="InterPro" id="IPR003594">
    <property type="entry name" value="HATPase_dom"/>
</dbReference>
<evidence type="ECO:0000313" key="11">
    <source>
        <dbReference type="Proteomes" id="UP000199689"/>
    </source>
</evidence>
<dbReference type="OrthoDB" id="9813151at2"/>
<dbReference type="CDD" id="cd00082">
    <property type="entry name" value="HisKA"/>
    <property type="match status" value="1"/>
</dbReference>
<dbReference type="STRING" id="209880.SAMN02910343_01342"/>
<dbReference type="CDD" id="cd00075">
    <property type="entry name" value="HATPase"/>
    <property type="match status" value="1"/>
</dbReference>
<dbReference type="Gene3D" id="1.10.287.130">
    <property type="match status" value="1"/>
</dbReference>
<evidence type="ECO:0000256" key="8">
    <source>
        <dbReference type="SAM" id="Phobius"/>
    </source>
</evidence>
<reference evidence="10 11" key="1">
    <citation type="submission" date="2016-10" db="EMBL/GenBank/DDBJ databases">
        <authorList>
            <person name="de Groot N.N."/>
        </authorList>
    </citation>
    <scope>NUCLEOTIDE SEQUENCE [LARGE SCALE GENOMIC DNA]</scope>
    <source>
        <strain evidence="10 11">DSM 15230</strain>
    </source>
</reference>
<organism evidence="10 11">
    <name type="scientific">Allisonella histaminiformans</name>
    <dbReference type="NCBI Taxonomy" id="209880"/>
    <lineage>
        <taxon>Bacteria</taxon>
        <taxon>Bacillati</taxon>
        <taxon>Bacillota</taxon>
        <taxon>Negativicutes</taxon>
        <taxon>Veillonellales</taxon>
        <taxon>Veillonellaceae</taxon>
        <taxon>Allisonella</taxon>
    </lineage>
</organism>
<keyword evidence="4" id="KW-0597">Phosphoprotein</keyword>
<feature type="domain" description="Histidine kinase" evidence="9">
    <location>
        <begin position="212"/>
        <end position="425"/>
    </location>
</feature>
<dbReference type="Pfam" id="PF00512">
    <property type="entry name" value="HisKA"/>
    <property type="match status" value="1"/>
</dbReference>
<evidence type="ECO:0000256" key="7">
    <source>
        <dbReference type="ARBA" id="ARBA00023012"/>
    </source>
</evidence>
<keyword evidence="8" id="KW-1133">Transmembrane helix</keyword>
<dbReference type="AlphaFoldDB" id="A0A1G5WFI9"/>
<protein>
    <recommendedName>
        <fullName evidence="3">histidine kinase</fullName>
        <ecNumber evidence="3">2.7.13.3</ecNumber>
    </recommendedName>
</protein>
<keyword evidence="8" id="KW-0472">Membrane</keyword>
<proteinExistence type="predicted"/>
<dbReference type="Pfam" id="PF02518">
    <property type="entry name" value="HATPase_c"/>
    <property type="match status" value="1"/>
</dbReference>
<evidence type="ECO:0000256" key="6">
    <source>
        <dbReference type="ARBA" id="ARBA00022777"/>
    </source>
</evidence>
<dbReference type="RefSeq" id="WP_091365122.1">
    <property type="nucleotide sequence ID" value="NZ_FMXA01000019.1"/>
</dbReference>
<gene>
    <name evidence="10" type="ORF">SAMN02910343_01342</name>
</gene>
<dbReference type="PROSITE" id="PS50109">
    <property type="entry name" value="HIS_KIN"/>
    <property type="match status" value="1"/>
</dbReference>
<keyword evidence="6 10" id="KW-0418">Kinase</keyword>
<evidence type="ECO:0000313" key="10">
    <source>
        <dbReference type="EMBL" id="SDA56684.1"/>
    </source>
</evidence>
<dbReference type="InterPro" id="IPR036890">
    <property type="entry name" value="HATPase_C_sf"/>
</dbReference>
<keyword evidence="5" id="KW-0808">Transferase</keyword>
<dbReference type="SMART" id="SM00387">
    <property type="entry name" value="HATPase_c"/>
    <property type="match status" value="1"/>
</dbReference>
<dbReference type="InterPro" id="IPR036097">
    <property type="entry name" value="HisK_dim/P_sf"/>
</dbReference>
<dbReference type="Proteomes" id="UP000199689">
    <property type="component" value="Unassembled WGS sequence"/>
</dbReference>
<dbReference type="SMART" id="SM00388">
    <property type="entry name" value="HisKA"/>
    <property type="match status" value="1"/>
</dbReference>
<dbReference type="SUPFAM" id="SSF55874">
    <property type="entry name" value="ATPase domain of HSP90 chaperone/DNA topoisomerase II/histidine kinase"/>
    <property type="match status" value="1"/>
</dbReference>
<evidence type="ECO:0000256" key="1">
    <source>
        <dbReference type="ARBA" id="ARBA00000085"/>
    </source>
</evidence>
<dbReference type="GeneID" id="87756346"/>
<dbReference type="InterPro" id="IPR005467">
    <property type="entry name" value="His_kinase_dom"/>
</dbReference>
<dbReference type="EC" id="2.7.13.3" evidence="3"/>
<dbReference type="PANTHER" id="PTHR45453">
    <property type="entry name" value="PHOSPHATE REGULON SENSOR PROTEIN PHOR"/>
    <property type="match status" value="1"/>
</dbReference>
<accession>A0A1G5WFI9</accession>
<dbReference type="InterPro" id="IPR050351">
    <property type="entry name" value="BphY/WalK/GraS-like"/>
</dbReference>
<feature type="transmembrane region" description="Helical" evidence="8">
    <location>
        <begin position="172"/>
        <end position="191"/>
    </location>
</feature>
<dbReference type="GO" id="GO:0016036">
    <property type="term" value="P:cellular response to phosphate starvation"/>
    <property type="evidence" value="ECO:0007669"/>
    <property type="project" value="TreeGrafter"/>
</dbReference>
<evidence type="ECO:0000256" key="3">
    <source>
        <dbReference type="ARBA" id="ARBA00012438"/>
    </source>
</evidence>
<dbReference type="SUPFAM" id="SSF47384">
    <property type="entry name" value="Homodimeric domain of signal transducing histidine kinase"/>
    <property type="match status" value="1"/>
</dbReference>
<evidence type="ECO:0000256" key="2">
    <source>
        <dbReference type="ARBA" id="ARBA00004370"/>
    </source>
</evidence>
<dbReference type="EMBL" id="FMXA01000019">
    <property type="protein sequence ID" value="SDA56684.1"/>
    <property type="molecule type" value="Genomic_DNA"/>
</dbReference>
<evidence type="ECO:0000256" key="5">
    <source>
        <dbReference type="ARBA" id="ARBA00022679"/>
    </source>
</evidence>
<evidence type="ECO:0000259" key="9">
    <source>
        <dbReference type="PROSITE" id="PS50109"/>
    </source>
</evidence>
<keyword evidence="11" id="KW-1185">Reference proteome</keyword>
<comment type="catalytic activity">
    <reaction evidence="1">
        <text>ATP + protein L-histidine = ADP + protein N-phospho-L-histidine.</text>
        <dbReference type="EC" id="2.7.13.3"/>
    </reaction>
</comment>